<evidence type="ECO:0000256" key="5">
    <source>
        <dbReference type="SAM" id="MobiDB-lite"/>
    </source>
</evidence>
<dbReference type="Pfam" id="PF01753">
    <property type="entry name" value="zf-MYND"/>
    <property type="match status" value="1"/>
</dbReference>
<dbReference type="PANTHER" id="PTHR20843:SF0">
    <property type="entry name" value="PROTEIN AVEUGLE"/>
    <property type="match status" value="1"/>
</dbReference>
<feature type="compositionally biased region" description="Basic residues" evidence="5">
    <location>
        <begin position="553"/>
        <end position="562"/>
    </location>
</feature>
<dbReference type="GO" id="GO:0009898">
    <property type="term" value="C:cytoplasmic side of plasma membrane"/>
    <property type="evidence" value="ECO:0007669"/>
    <property type="project" value="TreeGrafter"/>
</dbReference>
<dbReference type="SUPFAM" id="SSF47769">
    <property type="entry name" value="SAM/Pointed domain"/>
    <property type="match status" value="2"/>
</dbReference>
<comment type="caution">
    <text evidence="9">The sequence shown here is derived from an EMBL/GenBank/DDBJ whole genome shotgun (WGS) entry which is preliminary data.</text>
</comment>
<dbReference type="PROSITE" id="PS50865">
    <property type="entry name" value="ZF_MYND_2"/>
    <property type="match status" value="1"/>
</dbReference>
<protein>
    <recommendedName>
        <fullName evidence="11">MYND-type domain-containing protein</fullName>
    </recommendedName>
</protein>
<dbReference type="InterPro" id="IPR013761">
    <property type="entry name" value="SAM/pointed_sf"/>
</dbReference>
<dbReference type="Gene3D" id="1.10.150.50">
    <property type="entry name" value="Transcription Factor, Ets-1"/>
    <property type="match status" value="2"/>
</dbReference>
<feature type="domain" description="SAM" evidence="7">
    <location>
        <begin position="157"/>
        <end position="224"/>
    </location>
</feature>
<evidence type="ECO:0000259" key="7">
    <source>
        <dbReference type="PROSITE" id="PS50105"/>
    </source>
</evidence>
<reference evidence="9 10" key="1">
    <citation type="journal article" date="2013" name="Curr. Biol.">
        <title>The Genome of the Foraminiferan Reticulomyxa filosa.</title>
        <authorList>
            <person name="Glockner G."/>
            <person name="Hulsmann N."/>
            <person name="Schleicher M."/>
            <person name="Noegel A.A."/>
            <person name="Eichinger L."/>
            <person name="Gallinger C."/>
            <person name="Pawlowski J."/>
            <person name="Sierra R."/>
            <person name="Euteneuer U."/>
            <person name="Pillet L."/>
            <person name="Moustafa A."/>
            <person name="Platzer M."/>
            <person name="Groth M."/>
            <person name="Szafranski K."/>
            <person name="Schliwa M."/>
        </authorList>
    </citation>
    <scope>NUCLEOTIDE SEQUENCE [LARGE SCALE GENOMIC DNA]</scope>
</reference>
<accession>X6NFY2</accession>
<feature type="domain" description="MYND-type" evidence="8">
    <location>
        <begin position="693"/>
        <end position="739"/>
    </location>
</feature>
<evidence type="ECO:0000256" key="3">
    <source>
        <dbReference type="ARBA" id="ARBA00022833"/>
    </source>
</evidence>
<dbReference type="AlphaFoldDB" id="X6NFY2"/>
<feature type="compositionally biased region" description="Low complexity" evidence="5">
    <location>
        <begin position="104"/>
        <end position="120"/>
    </location>
</feature>
<name>X6NFY2_RETFI</name>
<keyword evidence="3" id="KW-0862">Zinc</keyword>
<evidence type="ECO:0000313" key="10">
    <source>
        <dbReference type="Proteomes" id="UP000023152"/>
    </source>
</evidence>
<dbReference type="SUPFAM" id="SSF144232">
    <property type="entry name" value="HIT/MYND zinc finger-like"/>
    <property type="match status" value="1"/>
</dbReference>
<dbReference type="EMBL" id="ASPP01009348">
    <property type="protein sequence ID" value="ETO24252.1"/>
    <property type="molecule type" value="Genomic_DNA"/>
</dbReference>
<dbReference type="PANTHER" id="PTHR20843">
    <property type="entry name" value="STERILE ALPHA MOTIF DOMAIN CONTAINING PROTEIN 10"/>
    <property type="match status" value="1"/>
</dbReference>
<dbReference type="GO" id="GO:0008270">
    <property type="term" value="F:zinc ion binding"/>
    <property type="evidence" value="ECO:0007669"/>
    <property type="project" value="UniProtKB-KW"/>
</dbReference>
<evidence type="ECO:0000313" key="9">
    <source>
        <dbReference type="EMBL" id="ETO24252.1"/>
    </source>
</evidence>
<dbReference type="Pfam" id="PF00536">
    <property type="entry name" value="SAM_1"/>
    <property type="match status" value="1"/>
</dbReference>
<keyword evidence="2 4" id="KW-0863">Zinc-finger</keyword>
<feature type="region of interest" description="Disordered" evidence="5">
    <location>
        <begin position="24"/>
        <end position="51"/>
    </location>
</feature>
<feature type="region of interest" description="Disordered" evidence="5">
    <location>
        <begin position="515"/>
        <end position="637"/>
    </location>
</feature>
<dbReference type="InterPro" id="IPR002893">
    <property type="entry name" value="Znf_MYND"/>
</dbReference>
<evidence type="ECO:0000256" key="6">
    <source>
        <dbReference type="SAM" id="SignalP"/>
    </source>
</evidence>
<feature type="signal peptide" evidence="6">
    <location>
        <begin position="1"/>
        <end position="17"/>
    </location>
</feature>
<feature type="compositionally biased region" description="Low complexity" evidence="5">
    <location>
        <begin position="587"/>
        <end position="630"/>
    </location>
</feature>
<evidence type="ECO:0000256" key="1">
    <source>
        <dbReference type="ARBA" id="ARBA00022723"/>
    </source>
</evidence>
<keyword evidence="6" id="KW-0732">Signal</keyword>
<feature type="region of interest" description="Disordered" evidence="5">
    <location>
        <begin position="95"/>
        <end position="120"/>
    </location>
</feature>
<dbReference type="Proteomes" id="UP000023152">
    <property type="component" value="Unassembled WGS sequence"/>
</dbReference>
<evidence type="ECO:0000259" key="8">
    <source>
        <dbReference type="PROSITE" id="PS50865"/>
    </source>
</evidence>
<gene>
    <name evidence="9" type="ORF">RFI_12907</name>
</gene>
<dbReference type="InterPro" id="IPR052268">
    <property type="entry name" value="SAM_domain-containing_protein"/>
</dbReference>
<dbReference type="PROSITE" id="PS50105">
    <property type="entry name" value="SAM_DOMAIN"/>
    <property type="match status" value="2"/>
</dbReference>
<dbReference type="GO" id="GO:0007169">
    <property type="term" value="P:cell surface receptor protein tyrosine kinase signaling pathway"/>
    <property type="evidence" value="ECO:0007669"/>
    <property type="project" value="TreeGrafter"/>
</dbReference>
<feature type="compositionally biased region" description="Basic and acidic residues" evidence="5">
    <location>
        <begin position="341"/>
        <end position="354"/>
    </location>
</feature>
<dbReference type="SMART" id="SM00454">
    <property type="entry name" value="SAM"/>
    <property type="match status" value="2"/>
</dbReference>
<keyword evidence="1" id="KW-0479">Metal-binding</keyword>
<dbReference type="Pfam" id="PF07647">
    <property type="entry name" value="SAM_2"/>
    <property type="match status" value="1"/>
</dbReference>
<evidence type="ECO:0008006" key="11">
    <source>
        <dbReference type="Google" id="ProtNLM"/>
    </source>
</evidence>
<feature type="domain" description="SAM" evidence="7">
    <location>
        <begin position="428"/>
        <end position="493"/>
    </location>
</feature>
<dbReference type="Gene3D" id="6.10.140.2220">
    <property type="match status" value="1"/>
</dbReference>
<dbReference type="InterPro" id="IPR001660">
    <property type="entry name" value="SAM"/>
</dbReference>
<feature type="chain" id="PRO_5004975460" description="MYND-type domain-containing protein" evidence="6">
    <location>
        <begin position="18"/>
        <end position="758"/>
    </location>
</feature>
<feature type="region of interest" description="Disordered" evidence="5">
    <location>
        <begin position="341"/>
        <end position="368"/>
    </location>
</feature>
<evidence type="ECO:0000256" key="4">
    <source>
        <dbReference type="PROSITE-ProRule" id="PRU00134"/>
    </source>
</evidence>
<sequence length="758" mass="87959">MNFFFFFFFFYCFAGDGTNIKQTHTHTHQKKGHYVERQKQNETNVSSGQEAEEELEEGTVLGLFLFLYFFKNNIERKEMYCMMTTADARIKDTTRNGEGDMDMTENQTNLNSNTSTTTNINMNMNMRENSENDGMNRDMNIDTAEDGQVDISRLSEWTTNDIITYLSSRCAKFGHLYIDICKEKKLTGAMLQQMSEERLQTELNMINPLHRQRMLRDTMDSRRTIEQIQQIHEQFFFYTFFKIDYRFLRLTAADVYAFLLALQGKQLDMDLKDIIVPLMHLQLNGEHFMNLNEPYLREQAKMQMPQIIKVLTLVSWIQSGYDYDSLKQVLKEKDDILKEKEREKEKEKDKDKDKKNKRSSSKTNPSLNDDALDRLEVLTLIEHIWCKERKSPPTEPCYHLLPQHLFDVRKTRGAVVVPKGPNKPVLEWDNNDCLQWLETMKANDKLVRSFRETKVTGKDILNITQWSLENVFGISHKSHIKLIVQGVDKLSAAKKKKKKIRDQLMKDTLLKANHVQEYLNRTPRRPRKKSKDVDASAPRGDSVANNATDNGSRKHKPRKKSVQKPVDQKEDTQVSTQPINLPSTPHQSTAPQQPVTSQPQQLTQQQQQQQQIMQTTQPMQGTPQSTQPTPANSMTTYSNYGYHGYHAPSTQSQYPYYSGPQPYPAMNITPAYGQPNGNVNGTKSELTQIVPLCSCCGKNGEVMRCSQCKQAFYCSRECQVLFCFFFRNKQIYIQYHEICYIMVNHSFDACHNDVETAL</sequence>
<organism evidence="9 10">
    <name type="scientific">Reticulomyxa filosa</name>
    <dbReference type="NCBI Taxonomy" id="46433"/>
    <lineage>
        <taxon>Eukaryota</taxon>
        <taxon>Sar</taxon>
        <taxon>Rhizaria</taxon>
        <taxon>Retaria</taxon>
        <taxon>Foraminifera</taxon>
        <taxon>Monothalamids</taxon>
        <taxon>Reticulomyxidae</taxon>
        <taxon>Reticulomyxa</taxon>
    </lineage>
</organism>
<feature type="compositionally biased region" description="Polar residues" evidence="5">
    <location>
        <begin position="573"/>
        <end position="586"/>
    </location>
</feature>
<keyword evidence="10" id="KW-1185">Reference proteome</keyword>
<evidence type="ECO:0000256" key="2">
    <source>
        <dbReference type="ARBA" id="ARBA00022771"/>
    </source>
</evidence>
<proteinExistence type="predicted"/>